<sequence>MEQDLTAGSVPAQLIRFSLPLLAANLLQSFYNLVDMAVVGRFVGKDGLAAVSSAVLLCYIISALCSGVTMGGGVLCAQYTGAGDRAALRETVGTLFTVSSLCSLGVTLLGLLVYRPVFILMNVPPEALPHALAYMPVICWGTVFVFGYNAVCAVLRGLGDSKSPLLFVGTASLVNIGLDFLLVGGLGMGAAGAAWATVASQAVSFLLSLIFLRRRGFFAGFTPASFRVGRDKAALILRIGLPSAIQMGVLNLSYLLVTGMLNSYGVVVAAAAGVGLKVNTFAAMPCWAVGAGVTTMAGQCVGAGDAERAVKTAKTGVALAVGVSAVMVALVFLFAGSIVSLFDGDSAVVAEGARYLRICCCLNCLVYAAMYIYDSFATGVGAAWLAMVNSLLQSLVFRLLFSLLLERGLSLGRLGLYWAECLSPIVPAVIGGVFFYSGYWRRHRLLPR</sequence>
<evidence type="ECO:0000256" key="6">
    <source>
        <dbReference type="ARBA" id="ARBA00023136"/>
    </source>
</evidence>
<dbReference type="GO" id="GO:0042910">
    <property type="term" value="F:xenobiotic transmembrane transporter activity"/>
    <property type="evidence" value="ECO:0007669"/>
    <property type="project" value="InterPro"/>
</dbReference>
<dbReference type="InterPro" id="IPR002528">
    <property type="entry name" value="MATE_fam"/>
</dbReference>
<evidence type="ECO:0000256" key="3">
    <source>
        <dbReference type="ARBA" id="ARBA00022475"/>
    </source>
</evidence>
<evidence type="ECO:0000256" key="7">
    <source>
        <dbReference type="SAM" id="Phobius"/>
    </source>
</evidence>
<dbReference type="RefSeq" id="WP_186918265.1">
    <property type="nucleotide sequence ID" value="NZ_JACOPQ010000001.1"/>
</dbReference>
<organism evidence="8 9">
    <name type="scientific">Lawsonibacter faecis</name>
    <dbReference type="NCBI Taxonomy" id="2763052"/>
    <lineage>
        <taxon>Bacteria</taxon>
        <taxon>Bacillati</taxon>
        <taxon>Bacillota</taxon>
        <taxon>Clostridia</taxon>
        <taxon>Eubacteriales</taxon>
        <taxon>Oscillospiraceae</taxon>
        <taxon>Lawsonibacter</taxon>
    </lineage>
</organism>
<dbReference type="PIRSF" id="PIRSF006603">
    <property type="entry name" value="DinF"/>
    <property type="match status" value="1"/>
</dbReference>
<evidence type="ECO:0000256" key="5">
    <source>
        <dbReference type="ARBA" id="ARBA00022989"/>
    </source>
</evidence>
<dbReference type="GO" id="GO:0005886">
    <property type="term" value="C:plasma membrane"/>
    <property type="evidence" value="ECO:0007669"/>
    <property type="project" value="UniProtKB-SubCell"/>
</dbReference>
<dbReference type="NCBIfam" id="TIGR00797">
    <property type="entry name" value="matE"/>
    <property type="match status" value="1"/>
</dbReference>
<dbReference type="Proteomes" id="UP000607645">
    <property type="component" value="Unassembled WGS sequence"/>
</dbReference>
<gene>
    <name evidence="8" type="ORF">H8S62_01580</name>
</gene>
<feature type="transmembrane region" description="Helical" evidence="7">
    <location>
        <begin position="54"/>
        <end position="80"/>
    </location>
</feature>
<dbReference type="PANTHER" id="PTHR43549">
    <property type="entry name" value="MULTIDRUG RESISTANCE PROTEIN YPNP-RELATED"/>
    <property type="match status" value="1"/>
</dbReference>
<evidence type="ECO:0000313" key="8">
    <source>
        <dbReference type="EMBL" id="MBC5735701.1"/>
    </source>
</evidence>
<accession>A0A8J6JA77</accession>
<dbReference type="EMBL" id="JACOPQ010000001">
    <property type="protein sequence ID" value="MBC5735701.1"/>
    <property type="molecule type" value="Genomic_DNA"/>
</dbReference>
<dbReference type="PANTHER" id="PTHR43549:SF3">
    <property type="entry name" value="MULTIDRUG RESISTANCE PROTEIN YPNP-RELATED"/>
    <property type="match status" value="1"/>
</dbReference>
<evidence type="ECO:0000313" key="9">
    <source>
        <dbReference type="Proteomes" id="UP000607645"/>
    </source>
</evidence>
<dbReference type="CDD" id="cd13138">
    <property type="entry name" value="MATE_yoeA_like"/>
    <property type="match status" value="1"/>
</dbReference>
<keyword evidence="9" id="KW-1185">Reference proteome</keyword>
<evidence type="ECO:0000256" key="2">
    <source>
        <dbReference type="ARBA" id="ARBA00022448"/>
    </source>
</evidence>
<proteinExistence type="predicted"/>
<feature type="transmembrane region" description="Helical" evidence="7">
    <location>
        <begin position="192"/>
        <end position="212"/>
    </location>
</feature>
<keyword evidence="5 7" id="KW-1133">Transmembrane helix</keyword>
<dbReference type="GO" id="GO:0015297">
    <property type="term" value="F:antiporter activity"/>
    <property type="evidence" value="ECO:0007669"/>
    <property type="project" value="InterPro"/>
</dbReference>
<keyword evidence="3" id="KW-1003">Cell membrane</keyword>
<keyword evidence="2" id="KW-0813">Transport</keyword>
<feature type="transmembrane region" description="Helical" evidence="7">
    <location>
        <begin position="134"/>
        <end position="158"/>
    </location>
</feature>
<reference evidence="8" key="1">
    <citation type="submission" date="2020-08" db="EMBL/GenBank/DDBJ databases">
        <title>Genome public.</title>
        <authorList>
            <person name="Liu C."/>
            <person name="Sun Q."/>
        </authorList>
    </citation>
    <scope>NUCLEOTIDE SEQUENCE</scope>
    <source>
        <strain evidence="8">NSJ-52</strain>
    </source>
</reference>
<feature type="transmembrane region" description="Helical" evidence="7">
    <location>
        <begin position="92"/>
        <end position="114"/>
    </location>
</feature>
<keyword evidence="6 7" id="KW-0472">Membrane</keyword>
<keyword evidence="4 7" id="KW-0812">Transmembrane</keyword>
<feature type="transmembrane region" description="Helical" evidence="7">
    <location>
        <begin position="14"/>
        <end position="34"/>
    </location>
</feature>
<dbReference type="AlphaFoldDB" id="A0A8J6JA77"/>
<feature type="transmembrane region" description="Helical" evidence="7">
    <location>
        <begin position="354"/>
        <end position="373"/>
    </location>
</feature>
<dbReference type="Pfam" id="PF01554">
    <property type="entry name" value="MatE"/>
    <property type="match status" value="2"/>
</dbReference>
<protein>
    <submittedName>
        <fullName evidence="8">MATE family efflux transporter</fullName>
    </submittedName>
</protein>
<evidence type="ECO:0000256" key="4">
    <source>
        <dbReference type="ARBA" id="ARBA00022692"/>
    </source>
</evidence>
<feature type="transmembrane region" description="Helical" evidence="7">
    <location>
        <begin position="317"/>
        <end position="342"/>
    </location>
</feature>
<evidence type="ECO:0000256" key="1">
    <source>
        <dbReference type="ARBA" id="ARBA00004651"/>
    </source>
</evidence>
<feature type="transmembrane region" description="Helical" evidence="7">
    <location>
        <begin position="417"/>
        <end position="439"/>
    </location>
</feature>
<comment type="caution">
    <text evidence="8">The sequence shown here is derived from an EMBL/GenBank/DDBJ whole genome shotgun (WGS) entry which is preliminary data.</text>
</comment>
<feature type="transmembrane region" description="Helical" evidence="7">
    <location>
        <begin position="165"/>
        <end position="186"/>
    </location>
</feature>
<comment type="subcellular location">
    <subcellularLocation>
        <location evidence="1">Cell membrane</location>
        <topology evidence="1">Multi-pass membrane protein</topology>
    </subcellularLocation>
</comment>
<name>A0A8J6JA77_9FIRM</name>
<feature type="transmembrane region" description="Helical" evidence="7">
    <location>
        <begin position="380"/>
        <end position="405"/>
    </location>
</feature>
<dbReference type="InterPro" id="IPR048279">
    <property type="entry name" value="MdtK-like"/>
</dbReference>
<feature type="transmembrane region" description="Helical" evidence="7">
    <location>
        <begin position="261"/>
        <end position="278"/>
    </location>
</feature>
<dbReference type="InterPro" id="IPR052031">
    <property type="entry name" value="Membrane_Transporter-Flippase"/>
</dbReference>